<gene>
    <name evidence="2" type="ORF">ACFFGH_34015</name>
</gene>
<feature type="transmembrane region" description="Helical" evidence="1">
    <location>
        <begin position="94"/>
        <end position="114"/>
    </location>
</feature>
<keyword evidence="1" id="KW-0812">Transmembrane</keyword>
<dbReference type="RefSeq" id="WP_386677322.1">
    <property type="nucleotide sequence ID" value="NZ_JBHLTG010000022.1"/>
</dbReference>
<evidence type="ECO:0000313" key="2">
    <source>
        <dbReference type="EMBL" id="MFC0682876.1"/>
    </source>
</evidence>
<keyword evidence="1" id="KW-1133">Transmembrane helix</keyword>
<feature type="transmembrane region" description="Helical" evidence="1">
    <location>
        <begin position="30"/>
        <end position="49"/>
    </location>
</feature>
<dbReference type="Proteomes" id="UP001589896">
    <property type="component" value="Unassembled WGS sequence"/>
</dbReference>
<protein>
    <recommendedName>
        <fullName evidence="4">TIGR04086 family membrane protein</fullName>
    </recommendedName>
</protein>
<dbReference type="EMBL" id="JBHLTG010000022">
    <property type="protein sequence ID" value="MFC0682876.1"/>
    <property type="molecule type" value="Genomic_DNA"/>
</dbReference>
<sequence length="132" mass="14086">MRRILLGLVMMAFFITVAQKASFLLELGVHHSLLTAAIALLGAGLGGYLARSRFLVPALVMHALLWAVAFYFVYQIAQLTGHGSLLALLQQNAPGFFLSLLGVSCGALIGQALARRRQPNNSSKPTPLRGAA</sequence>
<evidence type="ECO:0008006" key="4">
    <source>
        <dbReference type="Google" id="ProtNLM"/>
    </source>
</evidence>
<evidence type="ECO:0000256" key="1">
    <source>
        <dbReference type="SAM" id="Phobius"/>
    </source>
</evidence>
<accession>A0ABV6S1E6</accession>
<keyword evidence="3" id="KW-1185">Reference proteome</keyword>
<name>A0ABV6S1E6_9GAMM</name>
<proteinExistence type="predicted"/>
<reference evidence="2 3" key="1">
    <citation type="submission" date="2024-09" db="EMBL/GenBank/DDBJ databases">
        <authorList>
            <person name="Sun Q."/>
            <person name="Mori K."/>
        </authorList>
    </citation>
    <scope>NUCLEOTIDE SEQUENCE [LARGE SCALE GENOMIC DNA]</scope>
    <source>
        <strain evidence="2 3">KCTC 23076</strain>
    </source>
</reference>
<evidence type="ECO:0000313" key="3">
    <source>
        <dbReference type="Proteomes" id="UP001589896"/>
    </source>
</evidence>
<comment type="caution">
    <text evidence="2">The sequence shown here is derived from an EMBL/GenBank/DDBJ whole genome shotgun (WGS) entry which is preliminary data.</text>
</comment>
<organism evidence="2 3">
    <name type="scientific">Lysobacter korlensis</name>
    <dbReference type="NCBI Taxonomy" id="553636"/>
    <lineage>
        <taxon>Bacteria</taxon>
        <taxon>Pseudomonadati</taxon>
        <taxon>Pseudomonadota</taxon>
        <taxon>Gammaproteobacteria</taxon>
        <taxon>Lysobacterales</taxon>
        <taxon>Lysobacteraceae</taxon>
        <taxon>Lysobacter</taxon>
    </lineage>
</organism>
<keyword evidence="1" id="KW-0472">Membrane</keyword>
<feature type="transmembrane region" description="Helical" evidence="1">
    <location>
        <begin position="54"/>
        <end position="74"/>
    </location>
</feature>